<dbReference type="Proteomes" id="UP001597474">
    <property type="component" value="Unassembled WGS sequence"/>
</dbReference>
<dbReference type="RefSeq" id="WP_386376118.1">
    <property type="nucleotide sequence ID" value="NZ_JBHUMP010000043.1"/>
</dbReference>
<evidence type="ECO:0000313" key="1">
    <source>
        <dbReference type="EMBL" id="MFD2741691.1"/>
    </source>
</evidence>
<evidence type="ECO:0000313" key="2">
    <source>
        <dbReference type="Proteomes" id="UP001597474"/>
    </source>
</evidence>
<accession>A0ABW5U6Z5</accession>
<dbReference type="EMBL" id="JBHUMP010000043">
    <property type="protein sequence ID" value="MFD2741691.1"/>
    <property type="molecule type" value="Genomic_DNA"/>
</dbReference>
<reference evidence="2" key="1">
    <citation type="journal article" date="2019" name="Int. J. Syst. Evol. Microbiol.">
        <title>The Global Catalogue of Microorganisms (GCM) 10K type strain sequencing project: providing services to taxonomists for standard genome sequencing and annotation.</title>
        <authorList>
            <consortium name="The Broad Institute Genomics Platform"/>
            <consortium name="The Broad Institute Genome Sequencing Center for Infectious Disease"/>
            <person name="Wu L."/>
            <person name="Ma J."/>
        </authorList>
    </citation>
    <scope>NUCLEOTIDE SEQUENCE [LARGE SCALE GENOMIC DNA]</scope>
    <source>
        <strain evidence="2">TISTR 2562</strain>
    </source>
</reference>
<gene>
    <name evidence="1" type="ORF">ACFSUD_19220</name>
</gene>
<comment type="caution">
    <text evidence="1">The sequence shown here is derived from an EMBL/GenBank/DDBJ whole genome shotgun (WGS) entry which is preliminary data.</text>
</comment>
<name>A0ABW5U6Z5_9RHOB</name>
<protein>
    <recommendedName>
        <fullName evidence="3">Plasmid mobilization relaxosome protein MobC</fullName>
    </recommendedName>
</protein>
<proteinExistence type="predicted"/>
<evidence type="ECO:0008006" key="3">
    <source>
        <dbReference type="Google" id="ProtNLM"/>
    </source>
</evidence>
<organism evidence="1 2">
    <name type="scientific">Sulfitobacter aestuarii</name>
    <dbReference type="NCBI Taxonomy" id="2161676"/>
    <lineage>
        <taxon>Bacteria</taxon>
        <taxon>Pseudomonadati</taxon>
        <taxon>Pseudomonadota</taxon>
        <taxon>Alphaproteobacteria</taxon>
        <taxon>Rhodobacterales</taxon>
        <taxon>Roseobacteraceae</taxon>
        <taxon>Sulfitobacter</taxon>
    </lineage>
</organism>
<sequence>MTNSRHNFNQIAKVGSKKREAPFSLRLTFEERAKLEAAAGGEPLGAYIKAVLFAGQLPKTRRRGGTPVQDHKALARVLAALGQSRLSSNLNQLARAVNTGTLPVHPEIEDELREACAEIAKMRVELVTALGLKGGSP</sequence>
<keyword evidence="2" id="KW-1185">Reference proteome</keyword>